<comment type="caution">
    <text evidence="2">The sequence shown here is derived from an EMBL/GenBank/DDBJ whole genome shotgun (WGS) entry which is preliminary data.</text>
</comment>
<feature type="region of interest" description="Disordered" evidence="1">
    <location>
        <begin position="234"/>
        <end position="254"/>
    </location>
</feature>
<proteinExistence type="predicted"/>
<evidence type="ECO:0000313" key="3">
    <source>
        <dbReference type="Proteomes" id="UP001530315"/>
    </source>
</evidence>
<organism evidence="2 3">
    <name type="scientific">Stephanodiscus triporus</name>
    <dbReference type="NCBI Taxonomy" id="2934178"/>
    <lineage>
        <taxon>Eukaryota</taxon>
        <taxon>Sar</taxon>
        <taxon>Stramenopiles</taxon>
        <taxon>Ochrophyta</taxon>
        <taxon>Bacillariophyta</taxon>
        <taxon>Coscinodiscophyceae</taxon>
        <taxon>Thalassiosirophycidae</taxon>
        <taxon>Stephanodiscales</taxon>
        <taxon>Stephanodiscaceae</taxon>
        <taxon>Stephanodiscus</taxon>
    </lineage>
</organism>
<feature type="compositionally biased region" description="Basic and acidic residues" evidence="1">
    <location>
        <begin position="94"/>
        <end position="106"/>
    </location>
</feature>
<dbReference type="EMBL" id="JALLAZ020000535">
    <property type="protein sequence ID" value="KAL3792934.1"/>
    <property type="molecule type" value="Genomic_DNA"/>
</dbReference>
<feature type="region of interest" description="Disordered" evidence="1">
    <location>
        <begin position="1"/>
        <end position="124"/>
    </location>
</feature>
<feature type="compositionally biased region" description="Basic and acidic residues" evidence="1">
    <location>
        <begin position="531"/>
        <end position="545"/>
    </location>
</feature>
<evidence type="ECO:0000256" key="1">
    <source>
        <dbReference type="SAM" id="MobiDB-lite"/>
    </source>
</evidence>
<keyword evidence="3" id="KW-1185">Reference proteome</keyword>
<evidence type="ECO:0000313" key="2">
    <source>
        <dbReference type="EMBL" id="KAL3792934.1"/>
    </source>
</evidence>
<gene>
    <name evidence="2" type="ORF">ACHAW5_006841</name>
</gene>
<sequence>MSSSRSIIKRPTPSLEDDDGDGELSRAPPADPIVAADHSQPAPPPAKVARLGGVDDGVDDDDAPGANDGEVAVEEEADAAAVAVPALPTPTVKTADEKGGGEEDARAPFSGEVPLKNEDDGGANEESTMAVVADAADVAEDMPTLPPYEGKFEEHIGVNSGADHCVVGGGKSSRKDRKEFTAEEKLQIISEISALPSVQSVLDKYGVSKSSLHRWRQPEKFGRLKEMVMGGAGSDVDDGDADGEGGRAKSNNPDGIIIENRDKFRKRDLHDKLRLIRLGLRFFCKENMNRDEDERLAITSSLIRLKAAEIKEDLLGRGEIRDEDELAAIMAFKGSKSWACLMGNKLGYLSSGGSIKWSEQQKANTAAYLEAHSRTPSRAKKNRTEFTTEEKLAILEELEATNARNKSESQPAVTVEQICQKYSTSKSSLHRWKQQYRSGQLQQLAAPSSGFSSAKRISTDRLHLIKHALNDFYIENENAPPDKRVTINCNLLQAKAIEVRNLLLERQQLHEHEQLARSTKEGESGGLGEGATREEAEEKGGDDKVSSSSSSSSGIISKEEVSALKSFKASSSWLRETARKFCWKLELDGKRDASADTVDDGAMISTTAATVSHQHYHYSDDAGMTEHVASEQHAAGAGQHVGMGGMENDDGLGVVQGGHQQHLSLAMPAYDAQGDAMDDVVDFNHEDSNTFDV</sequence>
<protein>
    <recommendedName>
        <fullName evidence="4">HTH psq-type domain-containing protein</fullName>
    </recommendedName>
</protein>
<dbReference type="InterPro" id="IPR010921">
    <property type="entry name" value="Trp_repressor/repl_initiator"/>
</dbReference>
<dbReference type="SUPFAM" id="SSF48295">
    <property type="entry name" value="TrpR-like"/>
    <property type="match status" value="1"/>
</dbReference>
<dbReference type="Proteomes" id="UP001530315">
    <property type="component" value="Unassembled WGS sequence"/>
</dbReference>
<evidence type="ECO:0008006" key="4">
    <source>
        <dbReference type="Google" id="ProtNLM"/>
    </source>
</evidence>
<reference evidence="2 3" key="1">
    <citation type="submission" date="2024-10" db="EMBL/GenBank/DDBJ databases">
        <title>Updated reference genomes for cyclostephanoid diatoms.</title>
        <authorList>
            <person name="Roberts W.R."/>
            <person name="Alverson A.J."/>
        </authorList>
    </citation>
    <scope>NUCLEOTIDE SEQUENCE [LARGE SCALE GENOMIC DNA]</scope>
    <source>
        <strain evidence="2 3">AJA276-08</strain>
    </source>
</reference>
<feature type="compositionally biased region" description="Basic and acidic residues" evidence="1">
    <location>
        <begin position="512"/>
        <end position="523"/>
    </location>
</feature>
<feature type="compositionally biased region" description="Low complexity" evidence="1">
    <location>
        <begin position="546"/>
        <end position="555"/>
    </location>
</feature>
<dbReference type="AlphaFoldDB" id="A0ABD3PYW2"/>
<feature type="region of interest" description="Disordered" evidence="1">
    <location>
        <begin position="512"/>
        <end position="555"/>
    </location>
</feature>
<accession>A0ABD3PYW2</accession>
<name>A0ABD3PYW2_9STRA</name>